<gene>
    <name evidence="2" type="ORF">AYR63_03185</name>
</gene>
<evidence type="ECO:0000259" key="1">
    <source>
        <dbReference type="PROSITE" id="PS51459"/>
    </source>
</evidence>
<dbReference type="Gene3D" id="1.10.3290.10">
    <property type="entry name" value="Fido-like domain"/>
    <property type="match status" value="1"/>
</dbReference>
<name>A0A1B2IW43_9LACO</name>
<dbReference type="InterPro" id="IPR003812">
    <property type="entry name" value="Fido"/>
</dbReference>
<dbReference type="Proteomes" id="UP000093267">
    <property type="component" value="Chromosome"/>
</dbReference>
<proteinExistence type="predicted"/>
<dbReference type="KEGG" id="lpd:AYR62_15290"/>
<evidence type="ECO:0000313" key="3">
    <source>
        <dbReference type="Proteomes" id="UP000093267"/>
    </source>
</evidence>
<dbReference type="Pfam" id="PF02661">
    <property type="entry name" value="Fic"/>
    <property type="match status" value="1"/>
</dbReference>
<sequence length="269" mass="30767">MDNTALARFISSIGSLNGYGSSLLQTKHALDLNSSTPLNQDSDDVAIFEDALKGITAVRRVGFSVDGIIAINKAFDSDSDEEPNWPGHLRNAYYNEDDRIGIILDEKSHRTYMPPEVVGRNDLQKIVDEYMTSPKKEKDAWRVFVRIAKLQPFQDGNKRTALIAANAAYDTFSRENYLVLPFDELDQTDFMTTLMRYYETDNQDEEEKYFNRLLSLLPSDRERILHKPISPDDGSGKTITFNLKPQIRNRSGKKPKITRKIDLKTQKHD</sequence>
<accession>A0A1B2IW43</accession>
<dbReference type="InterPro" id="IPR036597">
    <property type="entry name" value="Fido-like_dom_sf"/>
</dbReference>
<evidence type="ECO:0000313" key="2">
    <source>
        <dbReference type="EMBL" id="ANZ66238.1"/>
    </source>
</evidence>
<protein>
    <recommendedName>
        <fullName evidence="1">Fido domain-containing protein</fullName>
    </recommendedName>
</protein>
<feature type="domain" description="Fido" evidence="1">
    <location>
        <begin position="63"/>
        <end position="212"/>
    </location>
</feature>
<reference evidence="2 3" key="1">
    <citation type="submission" date="2016-03" db="EMBL/GenBank/DDBJ databases">
        <title>Pediococcus and Lactobacillus from brewery environment - whole genome sequencing and assembly.</title>
        <authorList>
            <person name="Behr J."/>
            <person name="Geissler A.J."/>
            <person name="Vogel R.F."/>
        </authorList>
    </citation>
    <scope>NUCLEOTIDE SEQUENCE [LARGE SCALE GENOMIC DNA]</scope>
    <source>
        <strain evidence="2 3">TMW 1.1995</strain>
    </source>
</reference>
<keyword evidence="3" id="KW-1185">Reference proteome</keyword>
<dbReference type="EMBL" id="CP014924">
    <property type="protein sequence ID" value="ANZ66238.1"/>
    <property type="molecule type" value="Genomic_DNA"/>
</dbReference>
<dbReference type="PROSITE" id="PS51459">
    <property type="entry name" value="FIDO"/>
    <property type="match status" value="1"/>
</dbReference>
<dbReference type="AlphaFoldDB" id="A0A1B2IW43"/>
<dbReference type="OrthoDB" id="9807853at2"/>
<organism evidence="2 3">
    <name type="scientific">Secundilactobacillus paracollinoides</name>
    <dbReference type="NCBI Taxonomy" id="240427"/>
    <lineage>
        <taxon>Bacteria</taxon>
        <taxon>Bacillati</taxon>
        <taxon>Bacillota</taxon>
        <taxon>Bacilli</taxon>
        <taxon>Lactobacillales</taxon>
        <taxon>Lactobacillaceae</taxon>
        <taxon>Secundilactobacillus</taxon>
    </lineage>
</organism>
<dbReference type="SUPFAM" id="SSF140931">
    <property type="entry name" value="Fic-like"/>
    <property type="match status" value="1"/>
</dbReference>